<dbReference type="EMBL" id="JAUOEK010000183">
    <property type="protein sequence ID" value="MDO5972010.1"/>
    <property type="molecule type" value="Genomic_DNA"/>
</dbReference>
<dbReference type="RefSeq" id="WP_303279728.1">
    <property type="nucleotide sequence ID" value="NZ_JAUOEK010000183.1"/>
</dbReference>
<proteinExistence type="predicted"/>
<organism evidence="1 2">
    <name type="scientific">Flavivirga aquimarina</name>
    <dbReference type="NCBI Taxonomy" id="2027862"/>
    <lineage>
        <taxon>Bacteria</taxon>
        <taxon>Pseudomonadati</taxon>
        <taxon>Bacteroidota</taxon>
        <taxon>Flavobacteriia</taxon>
        <taxon>Flavobacteriales</taxon>
        <taxon>Flavobacteriaceae</taxon>
        <taxon>Flavivirga</taxon>
    </lineage>
</organism>
<keyword evidence="2" id="KW-1185">Reference proteome</keyword>
<sequence length="113" mass="13042">MMPICNIQLKAEKPNALPLPTENDHSLGAELKRRRLALEWTQKDTAQHFHLVNQITKIVSDQMNLNIKSLSFESMDGKFYGELKLIMNYASYNEVFIELNALESINSIILKDY</sequence>
<name>A0ABT8WFT8_9FLAO</name>
<gene>
    <name evidence="1" type="ORF">Q4Q35_19590</name>
</gene>
<protein>
    <recommendedName>
        <fullName evidence="3">DUF4279 domain-containing protein</fullName>
    </recommendedName>
</protein>
<comment type="caution">
    <text evidence="1">The sequence shown here is derived from an EMBL/GenBank/DDBJ whole genome shotgun (WGS) entry which is preliminary data.</text>
</comment>
<dbReference type="Proteomes" id="UP001176883">
    <property type="component" value="Unassembled WGS sequence"/>
</dbReference>
<evidence type="ECO:0008006" key="3">
    <source>
        <dbReference type="Google" id="ProtNLM"/>
    </source>
</evidence>
<evidence type="ECO:0000313" key="2">
    <source>
        <dbReference type="Proteomes" id="UP001176883"/>
    </source>
</evidence>
<reference evidence="1" key="1">
    <citation type="submission" date="2023-07" db="EMBL/GenBank/DDBJ databases">
        <title>Two novel species in the genus Flavivirga.</title>
        <authorList>
            <person name="Kwon K."/>
        </authorList>
    </citation>
    <scope>NUCLEOTIDE SEQUENCE</scope>
    <source>
        <strain evidence="1">KCTC 52353</strain>
    </source>
</reference>
<accession>A0ABT8WFT8</accession>
<evidence type="ECO:0000313" key="1">
    <source>
        <dbReference type="EMBL" id="MDO5972010.1"/>
    </source>
</evidence>